<reference evidence="1 2" key="1">
    <citation type="submission" date="2019-08" db="EMBL/GenBank/DDBJ databases">
        <title>Bradyrhizobium hipponensis sp. nov., a rhizobium isolated from a Lupinus angustifolius root nodule in Tunisia.</title>
        <authorList>
            <person name="Off K."/>
            <person name="Rejili M."/>
            <person name="Mars M."/>
            <person name="Brachmann A."/>
            <person name="Marin M."/>
        </authorList>
    </citation>
    <scope>NUCLEOTIDE SEQUENCE [LARGE SCALE GENOMIC DNA]</scope>
    <source>
        <strain evidence="1 2">CTAW71</strain>
    </source>
</reference>
<gene>
    <name evidence="1" type="ORF">FXB40_01940</name>
</gene>
<dbReference type="AlphaFoldDB" id="A0A5D3KRW3"/>
<accession>A0A5D3KRW3</accession>
<name>A0A5D3KRW3_9BRAD</name>
<comment type="caution">
    <text evidence="1">The sequence shown here is derived from an EMBL/GenBank/DDBJ whole genome shotgun (WGS) entry which is preliminary data.</text>
</comment>
<organism evidence="1 2">
    <name type="scientific">Bradyrhizobium rifense</name>
    <dbReference type="NCBI Taxonomy" id="515499"/>
    <lineage>
        <taxon>Bacteria</taxon>
        <taxon>Pseudomonadati</taxon>
        <taxon>Pseudomonadota</taxon>
        <taxon>Alphaproteobacteria</taxon>
        <taxon>Hyphomicrobiales</taxon>
        <taxon>Nitrobacteraceae</taxon>
        <taxon>Bradyrhizobium</taxon>
    </lineage>
</organism>
<proteinExistence type="predicted"/>
<dbReference type="EMBL" id="VSSS01000006">
    <property type="protein sequence ID" value="TYL99624.1"/>
    <property type="molecule type" value="Genomic_DNA"/>
</dbReference>
<protein>
    <submittedName>
        <fullName evidence="1">Uncharacterized protein</fullName>
    </submittedName>
</protein>
<evidence type="ECO:0000313" key="1">
    <source>
        <dbReference type="EMBL" id="TYL99624.1"/>
    </source>
</evidence>
<dbReference type="Proteomes" id="UP000324758">
    <property type="component" value="Unassembled WGS sequence"/>
</dbReference>
<sequence>MSCRLQRCWISLAICADIYGQCSAVLEAMTRIGRRYSPALQVLDDRLKVRNLHVGFAPSASSTPKSSVTR</sequence>
<keyword evidence="2" id="KW-1185">Reference proteome</keyword>
<evidence type="ECO:0000313" key="2">
    <source>
        <dbReference type="Proteomes" id="UP000324758"/>
    </source>
</evidence>